<evidence type="ECO:0000256" key="5">
    <source>
        <dbReference type="ARBA" id="ARBA00022838"/>
    </source>
</evidence>
<dbReference type="InterPro" id="IPR013252">
    <property type="entry name" value="Ndc80_Spc24"/>
</dbReference>
<evidence type="ECO:0000256" key="4">
    <source>
        <dbReference type="ARBA" id="ARBA00022776"/>
    </source>
</evidence>
<dbReference type="OrthoDB" id="3344830at2759"/>
<dbReference type="PANTHER" id="PTHR22142:SF2">
    <property type="entry name" value="KINETOCHORE PROTEIN SPC24"/>
    <property type="match status" value="1"/>
</dbReference>
<comment type="subunit">
    <text evidence="10">Component of the NDC80 complex.</text>
</comment>
<evidence type="ECO:0000256" key="11">
    <source>
        <dbReference type="SAM" id="Coils"/>
    </source>
</evidence>
<dbReference type="EMBL" id="HE576757">
    <property type="protein sequence ID" value="CCC70670.1"/>
    <property type="molecule type" value="Genomic_DNA"/>
</dbReference>
<comment type="subcellular location">
    <subcellularLocation>
        <location evidence="10">Nucleus</location>
    </subcellularLocation>
    <subcellularLocation>
        <location evidence="10">Chromosome</location>
        <location evidence="10">Centromere</location>
        <location evidence="10">Kinetochore</location>
    </subcellularLocation>
</comment>
<dbReference type="GO" id="GO:0042802">
    <property type="term" value="F:identical protein binding"/>
    <property type="evidence" value="ECO:0007669"/>
    <property type="project" value="EnsemblFungi"/>
</dbReference>
<dbReference type="GO" id="GO:0051301">
    <property type="term" value="P:cell division"/>
    <property type="evidence" value="ECO:0007669"/>
    <property type="project" value="UniProtKB-UniRule"/>
</dbReference>
<proteinExistence type="inferred from homology"/>
<evidence type="ECO:0000256" key="2">
    <source>
        <dbReference type="ARBA" id="ARBA00022454"/>
    </source>
</evidence>
<dbReference type="GeneID" id="96904318"/>
<name>G0VGP9_NAUCA</name>
<evidence type="ECO:0000256" key="1">
    <source>
        <dbReference type="ARBA" id="ARBA00007804"/>
    </source>
</evidence>
<dbReference type="InParanoid" id="G0VGP9"/>
<evidence type="ECO:0000313" key="12">
    <source>
        <dbReference type="EMBL" id="CCC70670.1"/>
    </source>
</evidence>
<evidence type="ECO:0000256" key="9">
    <source>
        <dbReference type="ARBA" id="ARBA00023328"/>
    </source>
</evidence>
<dbReference type="CDD" id="cd11565">
    <property type="entry name" value="RWD_Spc24"/>
    <property type="match status" value="1"/>
</dbReference>
<comment type="similarity">
    <text evidence="1 10">Belongs to the SPC24 family.</text>
</comment>
<organism evidence="12 13">
    <name type="scientific">Naumovozyma castellii</name>
    <name type="common">Yeast</name>
    <name type="synonym">Saccharomyces castellii</name>
    <dbReference type="NCBI Taxonomy" id="27288"/>
    <lineage>
        <taxon>Eukaryota</taxon>
        <taxon>Fungi</taxon>
        <taxon>Dikarya</taxon>
        <taxon>Ascomycota</taxon>
        <taxon>Saccharomycotina</taxon>
        <taxon>Saccharomycetes</taxon>
        <taxon>Saccharomycetales</taxon>
        <taxon>Saccharomycetaceae</taxon>
        <taxon>Naumovozyma</taxon>
    </lineage>
</organism>
<dbReference type="HOGENOM" id="CLU_095757_0_0_1"/>
<dbReference type="OMA" id="ENMPPNA"/>
<evidence type="ECO:0000256" key="6">
    <source>
        <dbReference type="ARBA" id="ARBA00023054"/>
    </source>
</evidence>
<dbReference type="eggNOG" id="ENOG502S3GS">
    <property type="taxonomic scope" value="Eukaryota"/>
</dbReference>
<dbReference type="GO" id="GO:0031262">
    <property type="term" value="C:Ndc80 complex"/>
    <property type="evidence" value="ECO:0007669"/>
    <property type="project" value="EnsemblFungi"/>
</dbReference>
<accession>G0VGP9</accession>
<sequence length="222" mass="25576">MSDNEHLIENLAGLLRETRENFDIEPDVNSVMSFNEGIDQIDTRTKNLLSEGKSKNSDLINQIESQTSHLDQLSKELIQTKEESKNFKSKDQLIDFVKELDQLENTIVTMRGELDTRIVQLVSNDENFPMNPGSLDTNKTSKSPRGNILSQEEEEIFNDPIARANILRLKLYKSMGVILDIENNQVLINGQNNKIDTLPLDDDLSEYFKTKYIWERIKQSKK</sequence>
<keyword evidence="6 11" id="KW-0175">Coiled coil</keyword>
<dbReference type="FunCoup" id="G0VGP9">
    <property type="interactions" value="162"/>
</dbReference>
<evidence type="ECO:0000313" key="13">
    <source>
        <dbReference type="Proteomes" id="UP000001640"/>
    </source>
</evidence>
<dbReference type="GO" id="GO:0008017">
    <property type="term" value="F:microtubule binding"/>
    <property type="evidence" value="ECO:0007669"/>
    <property type="project" value="TreeGrafter"/>
</dbReference>
<dbReference type="RefSeq" id="XP_003677025.1">
    <property type="nucleotide sequence ID" value="XM_003676977.1"/>
</dbReference>
<dbReference type="Proteomes" id="UP000001640">
    <property type="component" value="Chromosome 6"/>
</dbReference>
<gene>
    <name evidence="12" type="primary">NCAS0F01860</name>
    <name evidence="12" type="ordered locus">NCAS_0F01860</name>
</gene>
<keyword evidence="4 10" id="KW-0498">Mitosis</keyword>
<evidence type="ECO:0000256" key="3">
    <source>
        <dbReference type="ARBA" id="ARBA00022618"/>
    </source>
</evidence>
<keyword evidence="3 10" id="KW-0132">Cell division</keyword>
<keyword evidence="5 10" id="KW-0995">Kinetochore</keyword>
<dbReference type="Pfam" id="PF08286">
    <property type="entry name" value="Spc24"/>
    <property type="match status" value="1"/>
</dbReference>
<evidence type="ECO:0000256" key="7">
    <source>
        <dbReference type="ARBA" id="ARBA00023242"/>
    </source>
</evidence>
<dbReference type="STRING" id="1064592.G0VGP9"/>
<evidence type="ECO:0000256" key="10">
    <source>
        <dbReference type="RuleBase" id="RU368011"/>
    </source>
</evidence>
<dbReference type="KEGG" id="ncs:NCAS_0F01860"/>
<reference evidence="12 13" key="1">
    <citation type="journal article" date="2011" name="Proc. Natl. Acad. Sci. U.S.A.">
        <title>Evolutionary erosion of yeast sex chromosomes by mating-type switching accidents.</title>
        <authorList>
            <person name="Gordon J.L."/>
            <person name="Armisen D."/>
            <person name="Proux-Wera E."/>
            <person name="Oheigeartaigh S.S."/>
            <person name="Byrne K.P."/>
            <person name="Wolfe K.H."/>
        </authorList>
    </citation>
    <scope>NUCLEOTIDE SEQUENCE [LARGE SCALE GENOMIC DNA]</scope>
    <source>
        <strain evidence="13">ATCC 76901 / BCRC 22586 / CBS 4309 / NBRC 1992 / NRRL Y-12630</strain>
    </source>
</reference>
<keyword evidence="13" id="KW-1185">Reference proteome</keyword>
<dbReference type="SUPFAM" id="SSF143026">
    <property type="entry name" value="Kinetochore globular domain"/>
    <property type="match status" value="1"/>
</dbReference>
<dbReference type="GO" id="GO:0098653">
    <property type="term" value="P:centromere clustering"/>
    <property type="evidence" value="ECO:0007669"/>
    <property type="project" value="EnsemblFungi"/>
</dbReference>
<keyword evidence="9 10" id="KW-0137">Centromere</keyword>
<dbReference type="PANTHER" id="PTHR22142">
    <property type="match status" value="1"/>
</dbReference>
<feature type="coiled-coil region" evidence="11">
    <location>
        <begin position="56"/>
        <end position="90"/>
    </location>
</feature>
<reference key="2">
    <citation type="submission" date="2011-08" db="EMBL/GenBank/DDBJ databases">
        <title>Genome sequence of Naumovozyma castellii.</title>
        <authorList>
            <person name="Gordon J.L."/>
            <person name="Armisen D."/>
            <person name="Proux-Wera E."/>
            <person name="OhEigeartaigh S.S."/>
            <person name="Byrne K.P."/>
            <person name="Wolfe K.H."/>
        </authorList>
    </citation>
    <scope>NUCLEOTIDE SEQUENCE</scope>
    <source>
        <strain>Type strain:CBS 4309</strain>
    </source>
</reference>
<dbReference type="GO" id="GO:0031134">
    <property type="term" value="P:sister chromatid biorientation"/>
    <property type="evidence" value="ECO:0007669"/>
    <property type="project" value="EnsemblFungi"/>
</dbReference>
<protein>
    <recommendedName>
        <fullName evidence="10">Kinetochore protein Spc24</fullName>
    </recommendedName>
</protein>
<keyword evidence="7 10" id="KW-0539">Nucleus</keyword>
<comment type="function">
    <text evidence="10">Acts as a component of the essential kinetochore-associated NDC80 complex, which is required for chromosome segregation and spindle checkpoint activity.</text>
</comment>
<keyword evidence="8 10" id="KW-0131">Cell cycle</keyword>
<evidence type="ECO:0000256" key="8">
    <source>
        <dbReference type="ARBA" id="ARBA00023306"/>
    </source>
</evidence>
<dbReference type="InterPro" id="IPR038066">
    <property type="entry name" value="Spc24_Fungi_globular_sf"/>
</dbReference>
<dbReference type="GO" id="GO:0005634">
    <property type="term" value="C:nucleus"/>
    <property type="evidence" value="ECO:0007669"/>
    <property type="project" value="UniProtKB-SubCell"/>
</dbReference>
<dbReference type="Gene3D" id="3.30.160.430">
    <property type="match status" value="1"/>
</dbReference>
<dbReference type="AlphaFoldDB" id="G0VGP9"/>
<keyword evidence="2 10" id="KW-0158">Chromosome</keyword>